<proteinExistence type="predicted"/>
<name>A0A0F9DJG5_9ZZZZ</name>
<dbReference type="CDD" id="cd07715">
    <property type="entry name" value="TaR3-like_MBL-fold"/>
    <property type="match status" value="1"/>
</dbReference>
<dbReference type="Pfam" id="PF12706">
    <property type="entry name" value="Lactamase_B_2"/>
    <property type="match status" value="1"/>
</dbReference>
<dbReference type="PANTHER" id="PTHR42663">
    <property type="entry name" value="HYDROLASE C777.06C-RELATED-RELATED"/>
    <property type="match status" value="1"/>
</dbReference>
<evidence type="ECO:0000313" key="2">
    <source>
        <dbReference type="EMBL" id="KKL61764.1"/>
    </source>
</evidence>
<feature type="domain" description="Metallo-beta-lactamase" evidence="1">
    <location>
        <begin position="5"/>
        <end position="178"/>
    </location>
</feature>
<dbReference type="InterPro" id="IPR036866">
    <property type="entry name" value="RibonucZ/Hydroxyglut_hydro"/>
</dbReference>
<evidence type="ECO:0000259" key="1">
    <source>
        <dbReference type="Pfam" id="PF12706"/>
    </source>
</evidence>
<protein>
    <recommendedName>
        <fullName evidence="1">Metallo-beta-lactamase domain-containing protein</fullName>
    </recommendedName>
</protein>
<dbReference type="EMBL" id="LAZR01028716">
    <property type="protein sequence ID" value="KKL61764.1"/>
    <property type="molecule type" value="Genomic_DNA"/>
</dbReference>
<accession>A0A0F9DJG5</accession>
<dbReference type="PANTHER" id="PTHR42663:SF4">
    <property type="entry name" value="SLL1036 PROTEIN"/>
    <property type="match status" value="1"/>
</dbReference>
<dbReference type="SUPFAM" id="SSF56281">
    <property type="entry name" value="Metallo-hydrolase/oxidoreductase"/>
    <property type="match status" value="1"/>
</dbReference>
<dbReference type="InterPro" id="IPR001279">
    <property type="entry name" value="Metallo-B-lactamas"/>
</dbReference>
<gene>
    <name evidence="2" type="ORF">LCGC14_2192070</name>
</gene>
<organism evidence="2">
    <name type="scientific">marine sediment metagenome</name>
    <dbReference type="NCBI Taxonomy" id="412755"/>
    <lineage>
        <taxon>unclassified sequences</taxon>
        <taxon>metagenomes</taxon>
        <taxon>ecological metagenomes</taxon>
    </lineage>
</organism>
<sequence length="181" mass="20509">MHIYIALSHTHWDHIQGFPFFGPAYDPRRNITVSIYGKDKSVSKLEDVFVTQMQQEFFPVPLDKMGANIRFFAPDSSTYTDEQGIQVTFSAHNHPGGAYGYRFEDNGKVLVYCTDVEHGDEIDPKVVELARNADLLIHDAQYTPEELKGKKGWGHSSWEQAIQVADMAGAKKLALFHHDPE</sequence>
<feature type="non-terminal residue" evidence="2">
    <location>
        <position position="181"/>
    </location>
</feature>
<comment type="caution">
    <text evidence="2">The sequence shown here is derived from an EMBL/GenBank/DDBJ whole genome shotgun (WGS) entry which is preliminary data.</text>
</comment>
<reference evidence="2" key="1">
    <citation type="journal article" date="2015" name="Nature">
        <title>Complex archaea that bridge the gap between prokaryotes and eukaryotes.</title>
        <authorList>
            <person name="Spang A."/>
            <person name="Saw J.H."/>
            <person name="Jorgensen S.L."/>
            <person name="Zaremba-Niedzwiedzka K."/>
            <person name="Martijn J."/>
            <person name="Lind A.E."/>
            <person name="van Eijk R."/>
            <person name="Schleper C."/>
            <person name="Guy L."/>
            <person name="Ettema T.J."/>
        </authorList>
    </citation>
    <scope>NUCLEOTIDE SEQUENCE</scope>
</reference>
<dbReference type="AlphaFoldDB" id="A0A0F9DJG5"/>
<dbReference type="Gene3D" id="3.60.15.10">
    <property type="entry name" value="Ribonuclease Z/Hydroxyacylglutathione hydrolase-like"/>
    <property type="match status" value="1"/>
</dbReference>